<evidence type="ECO:0000256" key="5">
    <source>
        <dbReference type="ARBA" id="ARBA00001954"/>
    </source>
</evidence>
<feature type="binding site" evidence="14">
    <location>
        <position position="180"/>
    </location>
    <ligand>
        <name>substrate</name>
    </ligand>
</feature>
<comment type="pathway">
    <text evidence="10">Carbohydrate degradation.</text>
</comment>
<keyword evidence="10 11" id="KW-0119">Carbohydrate metabolism</keyword>
<accession>A0A832UNM2</accession>
<dbReference type="InterPro" id="IPR013785">
    <property type="entry name" value="Aldolase_TIM"/>
</dbReference>
<keyword evidence="13" id="KW-0170">Cobalt</keyword>
<comment type="cofactor">
    <cofactor evidence="3">
        <name>Co(2+)</name>
        <dbReference type="ChEBI" id="CHEBI:48828"/>
    </cofactor>
</comment>
<dbReference type="PIRSF" id="PIRSF001461">
    <property type="entry name" value="RPE"/>
    <property type="match status" value="1"/>
</dbReference>
<evidence type="ECO:0000256" key="7">
    <source>
        <dbReference type="ARBA" id="ARBA00013188"/>
    </source>
</evidence>
<dbReference type="GO" id="GO:0019323">
    <property type="term" value="P:pentose catabolic process"/>
    <property type="evidence" value="ECO:0007669"/>
    <property type="project" value="UniProtKB-UniRule"/>
</dbReference>
<comment type="similarity">
    <text evidence="6 10 11">Belongs to the ribulose-phosphate 3-epimerase family.</text>
</comment>
<dbReference type="CDD" id="cd00429">
    <property type="entry name" value="RPE"/>
    <property type="match status" value="1"/>
</dbReference>
<dbReference type="HAMAP" id="MF_02227">
    <property type="entry name" value="RPE"/>
    <property type="match status" value="1"/>
</dbReference>
<comment type="cofactor">
    <cofactor evidence="4">
        <name>Zn(2+)</name>
        <dbReference type="ChEBI" id="CHEBI:29105"/>
    </cofactor>
</comment>
<dbReference type="GO" id="GO:0004750">
    <property type="term" value="F:D-ribulose-phosphate 3-epimerase activity"/>
    <property type="evidence" value="ECO:0007669"/>
    <property type="project" value="UniProtKB-UniRule"/>
</dbReference>
<feature type="binding site" evidence="10 14">
    <location>
        <begin position="200"/>
        <end position="201"/>
    </location>
    <ligand>
        <name>substrate</name>
    </ligand>
</feature>
<evidence type="ECO:0000256" key="1">
    <source>
        <dbReference type="ARBA" id="ARBA00001782"/>
    </source>
</evidence>
<dbReference type="Proteomes" id="UP000646946">
    <property type="component" value="Unassembled WGS sequence"/>
</dbReference>
<dbReference type="GO" id="GO:0005737">
    <property type="term" value="C:cytoplasm"/>
    <property type="evidence" value="ECO:0007669"/>
    <property type="project" value="UniProtKB-ARBA"/>
</dbReference>
<evidence type="ECO:0000256" key="14">
    <source>
        <dbReference type="PIRSR" id="PIRSR001461-3"/>
    </source>
</evidence>
<comment type="caution">
    <text evidence="10">Lacks conserved residue(s) required for the propagation of feature annotation.</text>
</comment>
<feature type="active site" description="Proton acceptor" evidence="10 12">
    <location>
        <position position="35"/>
    </location>
</feature>
<dbReference type="InterPro" id="IPR026019">
    <property type="entry name" value="Ribul_P_3_epim"/>
</dbReference>
<evidence type="ECO:0000256" key="9">
    <source>
        <dbReference type="ARBA" id="ARBA00023235"/>
    </source>
</evidence>
<comment type="cofactor">
    <cofactor evidence="10 13">
        <name>a divalent metal cation</name>
        <dbReference type="ChEBI" id="CHEBI:60240"/>
    </cofactor>
    <text evidence="10 13">Binds 1 divalent metal cation per subunit.</text>
</comment>
<dbReference type="GO" id="GO:0046872">
    <property type="term" value="F:metal ion binding"/>
    <property type="evidence" value="ECO:0007669"/>
    <property type="project" value="UniProtKB-UniRule"/>
</dbReference>
<dbReference type="InterPro" id="IPR000056">
    <property type="entry name" value="Ribul_P_3_epim-like"/>
</dbReference>
<feature type="binding site" evidence="10">
    <location>
        <begin position="178"/>
        <end position="180"/>
    </location>
    <ligand>
        <name>substrate</name>
    </ligand>
</feature>
<feature type="binding site" evidence="13">
    <location>
        <position position="178"/>
    </location>
    <ligand>
        <name>a divalent metal cation</name>
        <dbReference type="ChEBI" id="CHEBI:60240"/>
    </ligand>
</feature>
<dbReference type="FunFam" id="3.20.20.70:FF:000004">
    <property type="entry name" value="Ribulose-phosphate 3-epimerase"/>
    <property type="match status" value="1"/>
</dbReference>
<keyword evidence="16" id="KW-1185">Reference proteome</keyword>
<comment type="caution">
    <text evidence="15">The sequence shown here is derived from an EMBL/GenBank/DDBJ whole genome shotgun (WGS) entry which is preliminary data.</text>
</comment>
<organism evidence="15 16">
    <name type="scientific">Candidatus Naiadarchaeum limnaeum</name>
    <dbReference type="NCBI Taxonomy" id="2756139"/>
    <lineage>
        <taxon>Archaea</taxon>
        <taxon>Candidatus Undinarchaeota</taxon>
        <taxon>Candidatus Undinarchaeia</taxon>
        <taxon>Candidatus Naiadarchaeales</taxon>
        <taxon>Candidatus Naiadarchaeaceae</taxon>
        <taxon>Candidatus Naiadarchaeum</taxon>
    </lineage>
</organism>
<comment type="function">
    <text evidence="10">Catalyzes the reversible epimerization of D-ribulose 5-phosphate to D-xylulose 5-phosphate.</text>
</comment>
<evidence type="ECO:0000256" key="4">
    <source>
        <dbReference type="ARBA" id="ARBA00001947"/>
    </source>
</evidence>
<dbReference type="PROSITE" id="PS01086">
    <property type="entry name" value="RIBUL_P_3_EPIMER_2"/>
    <property type="match status" value="1"/>
</dbReference>
<evidence type="ECO:0000313" key="16">
    <source>
        <dbReference type="Proteomes" id="UP000646946"/>
    </source>
</evidence>
<comment type="catalytic activity">
    <reaction evidence="1 10 11">
        <text>D-ribulose 5-phosphate = D-xylulose 5-phosphate</text>
        <dbReference type="Rhea" id="RHEA:13677"/>
        <dbReference type="ChEBI" id="CHEBI:57737"/>
        <dbReference type="ChEBI" id="CHEBI:58121"/>
        <dbReference type="EC" id="5.1.3.1"/>
    </reaction>
</comment>
<comment type="cofactor">
    <cofactor evidence="2">
        <name>Mn(2+)</name>
        <dbReference type="ChEBI" id="CHEBI:29035"/>
    </cofactor>
</comment>
<sequence length="225" mass="24889">MKKVKLAPSILSCDFSRLAEQIKLVEPYSDYIEVDVMDGHFVPNISIGIPIVVAVRKSTNLVVDTQLMISHPWKYIEQFAKAGSDIIIVHAETMRDNNHFKQVLKQISDAGAKAGAAINPPTPLKKLLPVLDQIDLALIMSVNPGFGGQGFMPEVLPKILDLRKIMEKEKYSFDLEVDGGIKLDNVEPVLKAGADVIVSGSGIFKTPNPTETAKKFKEIFKKYEK</sequence>
<evidence type="ECO:0000256" key="2">
    <source>
        <dbReference type="ARBA" id="ARBA00001936"/>
    </source>
</evidence>
<evidence type="ECO:0000256" key="12">
    <source>
        <dbReference type="PIRSR" id="PIRSR001461-1"/>
    </source>
</evidence>
<reference evidence="15 16" key="1">
    <citation type="journal article" name="Nat. Commun.">
        <title>Undinarchaeota illuminate DPANN phylogeny and the impact of gene transfer on archaeal evolution.</title>
        <authorList>
            <person name="Dombrowski N."/>
            <person name="Williams T.A."/>
            <person name="Sun J."/>
            <person name="Woodcroft B.J."/>
            <person name="Lee J.H."/>
            <person name="Minh B.Q."/>
            <person name="Rinke C."/>
            <person name="Spang A."/>
        </authorList>
    </citation>
    <scope>NUCLEOTIDE SEQUENCE [LARGE SCALE GENOMIC DNA]</scope>
    <source>
        <strain evidence="15">MAG_bin1129</strain>
    </source>
</reference>
<feature type="binding site" evidence="10 14">
    <location>
        <begin position="145"/>
        <end position="148"/>
    </location>
    <ligand>
        <name>substrate</name>
    </ligand>
</feature>
<dbReference type="Gene3D" id="3.20.20.70">
    <property type="entry name" value="Aldolase class I"/>
    <property type="match status" value="1"/>
</dbReference>
<dbReference type="GO" id="GO:0006098">
    <property type="term" value="P:pentose-phosphate shunt"/>
    <property type="evidence" value="ECO:0007669"/>
    <property type="project" value="UniProtKB-UniRule"/>
</dbReference>
<evidence type="ECO:0000256" key="13">
    <source>
        <dbReference type="PIRSR" id="PIRSR001461-2"/>
    </source>
</evidence>
<protein>
    <recommendedName>
        <fullName evidence="7 10">Ribulose-phosphate 3-epimerase</fullName>
        <ecNumber evidence="7 10">5.1.3.1</ecNumber>
    </recommendedName>
</protein>
<dbReference type="EMBL" id="DVAB01000025">
    <property type="protein sequence ID" value="HIK00524.1"/>
    <property type="molecule type" value="Genomic_DNA"/>
</dbReference>
<dbReference type="PANTHER" id="PTHR11749">
    <property type="entry name" value="RIBULOSE-5-PHOSPHATE-3-EPIMERASE"/>
    <property type="match status" value="1"/>
</dbReference>
<feature type="binding site" evidence="13">
    <location>
        <position position="35"/>
    </location>
    <ligand>
        <name>a divalent metal cation</name>
        <dbReference type="ChEBI" id="CHEBI:60240"/>
    </ligand>
</feature>
<evidence type="ECO:0000256" key="11">
    <source>
        <dbReference type="PIRNR" id="PIRNR001461"/>
    </source>
</evidence>
<comment type="cofactor">
    <cofactor evidence="5">
        <name>Fe(2+)</name>
        <dbReference type="ChEBI" id="CHEBI:29033"/>
    </cofactor>
</comment>
<keyword evidence="13" id="KW-0464">Manganese</keyword>
<evidence type="ECO:0000256" key="8">
    <source>
        <dbReference type="ARBA" id="ARBA00022723"/>
    </source>
</evidence>
<evidence type="ECO:0000256" key="10">
    <source>
        <dbReference type="HAMAP-Rule" id="MF_02227"/>
    </source>
</evidence>
<dbReference type="NCBIfam" id="NF004076">
    <property type="entry name" value="PRK05581.1-4"/>
    <property type="match status" value="1"/>
</dbReference>
<dbReference type="NCBIfam" id="TIGR01163">
    <property type="entry name" value="rpe"/>
    <property type="match status" value="1"/>
</dbReference>
<gene>
    <name evidence="10 15" type="primary">rpe</name>
    <name evidence="15" type="ORF">H1016_03220</name>
</gene>
<keyword evidence="13" id="KW-0862">Zinc</keyword>
<dbReference type="Pfam" id="PF00834">
    <property type="entry name" value="Ribul_P_3_epim"/>
    <property type="match status" value="1"/>
</dbReference>
<dbReference type="AlphaFoldDB" id="A0A832UNM2"/>
<feature type="active site" description="Proton donor" evidence="10 12">
    <location>
        <position position="178"/>
    </location>
</feature>
<evidence type="ECO:0000313" key="15">
    <source>
        <dbReference type="EMBL" id="HIK00524.1"/>
    </source>
</evidence>
<name>A0A832UNM2_9ARCH</name>
<keyword evidence="9 10" id="KW-0413">Isomerase</keyword>
<proteinExistence type="inferred from homology"/>
<dbReference type="EC" id="5.1.3.1" evidence="7 10"/>
<evidence type="ECO:0000256" key="6">
    <source>
        <dbReference type="ARBA" id="ARBA00009541"/>
    </source>
</evidence>
<evidence type="ECO:0000256" key="3">
    <source>
        <dbReference type="ARBA" id="ARBA00001941"/>
    </source>
</evidence>
<keyword evidence="8 10" id="KW-0479">Metal-binding</keyword>
<feature type="binding site" evidence="10 14">
    <location>
        <position position="9"/>
    </location>
    <ligand>
        <name>substrate</name>
    </ligand>
</feature>
<dbReference type="InterPro" id="IPR011060">
    <property type="entry name" value="RibuloseP-bd_barrel"/>
</dbReference>
<dbReference type="SUPFAM" id="SSF51366">
    <property type="entry name" value="Ribulose-phoshate binding barrel"/>
    <property type="match status" value="1"/>
</dbReference>